<evidence type="ECO:0000313" key="1">
    <source>
        <dbReference type="Proteomes" id="UP000036681"/>
    </source>
</evidence>
<dbReference type="WBParaSite" id="ALUE_0001753601-mRNA-1">
    <property type="protein sequence ID" value="ALUE_0001753601-mRNA-1"/>
    <property type="gene ID" value="ALUE_0001753601"/>
</dbReference>
<reference evidence="2" key="1">
    <citation type="submission" date="2017-02" db="UniProtKB">
        <authorList>
            <consortium name="WormBaseParasite"/>
        </authorList>
    </citation>
    <scope>IDENTIFICATION</scope>
</reference>
<proteinExistence type="predicted"/>
<protein>
    <submittedName>
        <fullName evidence="2">Uncharacterized protein</fullName>
    </submittedName>
</protein>
<sequence>MCDAYSKRRPVNGDWYVGQFIDAVRSAQPFSRSSTITQSAFDRDTREDAVSRQEENATALGNYTDGYFTLMLKVNTSTIEELKRTMEDELPHFEVPSTTAQHISTLQHFARAGGLAILAQHLQLYQQSSTISTTTKFYPPFASCPSHAVVMSNVQKGSSSRVPASSSYSLSTALSPHVIAFSVLLRLDGCAELFVTYDRIRSKRLLRLAMGCPPSNKVCLCHQSLDVSVL</sequence>
<keyword evidence="1" id="KW-1185">Reference proteome</keyword>
<name>A0A0M3IGS1_ASCLU</name>
<organism evidence="1 2">
    <name type="scientific">Ascaris lumbricoides</name>
    <name type="common">Giant roundworm</name>
    <dbReference type="NCBI Taxonomy" id="6252"/>
    <lineage>
        <taxon>Eukaryota</taxon>
        <taxon>Metazoa</taxon>
        <taxon>Ecdysozoa</taxon>
        <taxon>Nematoda</taxon>
        <taxon>Chromadorea</taxon>
        <taxon>Rhabditida</taxon>
        <taxon>Spirurina</taxon>
        <taxon>Ascaridomorpha</taxon>
        <taxon>Ascaridoidea</taxon>
        <taxon>Ascarididae</taxon>
        <taxon>Ascaris</taxon>
    </lineage>
</organism>
<evidence type="ECO:0000313" key="2">
    <source>
        <dbReference type="WBParaSite" id="ALUE_0001753601-mRNA-1"/>
    </source>
</evidence>
<accession>A0A0M3IGS1</accession>
<dbReference type="AlphaFoldDB" id="A0A0M3IGS1"/>
<dbReference type="Proteomes" id="UP000036681">
    <property type="component" value="Unplaced"/>
</dbReference>